<evidence type="ECO:0008006" key="4">
    <source>
        <dbReference type="Google" id="ProtNLM"/>
    </source>
</evidence>
<protein>
    <recommendedName>
        <fullName evidence="4">YcxB-like protein domain-containing protein</fullName>
    </recommendedName>
</protein>
<accession>A0A4U8WEC2</accession>
<keyword evidence="1" id="KW-0472">Membrane</keyword>
<name>A0A4U8WEC2_9FLAO</name>
<evidence type="ECO:0000256" key="1">
    <source>
        <dbReference type="SAM" id="Phobius"/>
    </source>
</evidence>
<feature type="transmembrane region" description="Helical" evidence="1">
    <location>
        <begin position="62"/>
        <end position="83"/>
    </location>
</feature>
<sequence>MNEENLTYNTPCSEEILRQINQYEFNRIWKKNLIKNNRNLLGGIVVLVLAIVFFISKDYGVAGLFAGFGITTCINYISYYSLYRKNKKQFQKRIEKEVFDFKTNSKDVIWKFTPNYFSFKNYKSEYKFLWQEITYCILDNQYLFIKASGITNFILDTANIDEINLNKTIHYLENKSKFKEV</sequence>
<keyword evidence="1" id="KW-1133">Transmembrane helix</keyword>
<gene>
    <name evidence="2" type="ORF">NCTC12078_02836</name>
</gene>
<proteinExistence type="predicted"/>
<evidence type="ECO:0000313" key="2">
    <source>
        <dbReference type="EMBL" id="VFB04797.1"/>
    </source>
</evidence>
<organism evidence="2 3">
    <name type="scientific">Chryseobacterium taihuense</name>
    <dbReference type="NCBI Taxonomy" id="1141221"/>
    <lineage>
        <taxon>Bacteria</taxon>
        <taxon>Pseudomonadati</taxon>
        <taxon>Bacteroidota</taxon>
        <taxon>Flavobacteriia</taxon>
        <taxon>Flavobacteriales</taxon>
        <taxon>Weeksellaceae</taxon>
        <taxon>Chryseobacterium group</taxon>
        <taxon>Chryseobacterium</taxon>
    </lineage>
</organism>
<reference evidence="2 3" key="1">
    <citation type="submission" date="2019-02" db="EMBL/GenBank/DDBJ databases">
        <authorList>
            <consortium name="Pathogen Informatics"/>
        </authorList>
    </citation>
    <scope>NUCLEOTIDE SEQUENCE [LARGE SCALE GENOMIC DNA]</scope>
    <source>
        <strain evidence="2 3">3012STDY6944375</strain>
    </source>
</reference>
<dbReference type="Proteomes" id="UP000290013">
    <property type="component" value="Chromosome"/>
</dbReference>
<feature type="transmembrane region" description="Helical" evidence="1">
    <location>
        <begin position="39"/>
        <end position="56"/>
    </location>
</feature>
<evidence type="ECO:0000313" key="3">
    <source>
        <dbReference type="Proteomes" id="UP000290013"/>
    </source>
</evidence>
<dbReference type="AlphaFoldDB" id="A0A4U8WEC2"/>
<dbReference type="EMBL" id="LR215974">
    <property type="protein sequence ID" value="VFB04797.1"/>
    <property type="molecule type" value="Genomic_DNA"/>
</dbReference>
<keyword evidence="1" id="KW-0812">Transmembrane</keyword>
<dbReference type="KEGG" id="ctai:NCTC12078_02836"/>
<dbReference type="RefSeq" id="WP_130914959.1">
    <property type="nucleotide sequence ID" value="NZ_LR215974.1"/>
</dbReference>